<comment type="similarity">
    <text evidence="6 7">Belongs to the polyphosphate kinase 1 (PPK1) family.</text>
</comment>
<dbReference type="SUPFAM" id="SSF143724">
    <property type="entry name" value="PHP14-like"/>
    <property type="match status" value="1"/>
</dbReference>
<dbReference type="InterPro" id="IPR025200">
    <property type="entry name" value="PPK_C_dom2"/>
</dbReference>
<dbReference type="GO" id="GO:0006799">
    <property type="term" value="P:polyphosphate biosynthetic process"/>
    <property type="evidence" value="ECO:0007669"/>
    <property type="project" value="UniProtKB-UniRule"/>
</dbReference>
<keyword evidence="2 6" id="KW-0808">Transferase</keyword>
<evidence type="ECO:0000256" key="7">
    <source>
        <dbReference type="RuleBase" id="RU003800"/>
    </source>
</evidence>
<dbReference type="PANTHER" id="PTHR30218">
    <property type="entry name" value="POLYPHOSPHATE KINASE"/>
    <property type="match status" value="1"/>
</dbReference>
<dbReference type="EMBL" id="JAASRN010000001">
    <property type="protein sequence ID" value="NIK72921.1"/>
    <property type="molecule type" value="Genomic_DNA"/>
</dbReference>
<accession>A0A846MN84</accession>
<feature type="compositionally biased region" description="Basic and acidic residues" evidence="8">
    <location>
        <begin position="1"/>
        <end position="25"/>
    </location>
</feature>
<keyword evidence="1 6" id="KW-0597">Phosphoprotein</keyword>
<evidence type="ECO:0000259" key="10">
    <source>
        <dbReference type="Pfam" id="PF13089"/>
    </source>
</evidence>
<dbReference type="Pfam" id="PF02503">
    <property type="entry name" value="PP_kinase"/>
    <property type="match status" value="1"/>
</dbReference>
<dbReference type="GO" id="GO:0005524">
    <property type="term" value="F:ATP binding"/>
    <property type="evidence" value="ECO:0007669"/>
    <property type="project" value="UniProtKB-KW"/>
</dbReference>
<dbReference type="GO" id="GO:0009358">
    <property type="term" value="C:polyphosphate kinase complex"/>
    <property type="evidence" value="ECO:0007669"/>
    <property type="project" value="InterPro"/>
</dbReference>
<comment type="function">
    <text evidence="6 7">Catalyzes the reversible transfer of the terminal phosphate of ATP to form a long-chain polyphosphate (polyP).</text>
</comment>
<keyword evidence="4 6" id="KW-0418">Kinase</keyword>
<dbReference type="AlphaFoldDB" id="A0A846MN84"/>
<feature type="active site" description="Phosphohistidine intermediate" evidence="6">
    <location>
        <position position="483"/>
    </location>
</feature>
<dbReference type="Gene3D" id="3.30.870.10">
    <property type="entry name" value="Endonuclease Chain A"/>
    <property type="match status" value="2"/>
</dbReference>
<dbReference type="InterPro" id="IPR024953">
    <property type="entry name" value="PP_kinase_middle"/>
</dbReference>
<keyword evidence="6" id="KW-0479">Metal-binding</keyword>
<dbReference type="CDD" id="cd09168">
    <property type="entry name" value="PLDc_PaPPK1_C2_like"/>
    <property type="match status" value="1"/>
</dbReference>
<feature type="binding site" evidence="6">
    <location>
        <position position="612"/>
    </location>
    <ligand>
        <name>ATP</name>
        <dbReference type="ChEBI" id="CHEBI:30616"/>
    </ligand>
</feature>
<dbReference type="InterPro" id="IPR041108">
    <property type="entry name" value="PP_kinase_C_1"/>
</dbReference>
<feature type="binding site" evidence="6">
    <location>
        <position position="516"/>
    </location>
    <ligand>
        <name>ATP</name>
        <dbReference type="ChEBI" id="CHEBI:30616"/>
    </ligand>
</feature>
<evidence type="ECO:0000256" key="8">
    <source>
        <dbReference type="SAM" id="MobiDB-lite"/>
    </source>
</evidence>
<dbReference type="GO" id="GO:0008976">
    <property type="term" value="F:polyphosphate kinase activity"/>
    <property type="evidence" value="ECO:0007669"/>
    <property type="project" value="UniProtKB-UniRule"/>
</dbReference>
<feature type="binding site" evidence="6">
    <location>
        <position position="91"/>
    </location>
    <ligand>
        <name>ATP</name>
        <dbReference type="ChEBI" id="CHEBI:30616"/>
    </ligand>
</feature>
<evidence type="ECO:0000256" key="3">
    <source>
        <dbReference type="ARBA" id="ARBA00022741"/>
    </source>
</evidence>
<comment type="cofactor">
    <cofactor evidence="6">
        <name>Mg(2+)</name>
        <dbReference type="ChEBI" id="CHEBI:18420"/>
    </cofactor>
</comment>
<keyword evidence="5 6" id="KW-0067">ATP-binding</keyword>
<feature type="binding site" evidence="6">
    <location>
        <position position="423"/>
    </location>
    <ligand>
        <name>Mg(2+)</name>
        <dbReference type="ChEBI" id="CHEBI:18420"/>
    </ligand>
</feature>
<feature type="domain" description="Polyphosphate kinase middle" evidence="9">
    <location>
        <begin position="168"/>
        <end position="349"/>
    </location>
</feature>
<keyword evidence="14" id="KW-1185">Reference proteome</keyword>
<evidence type="ECO:0000259" key="9">
    <source>
        <dbReference type="Pfam" id="PF02503"/>
    </source>
</evidence>
<dbReference type="InterPro" id="IPR036830">
    <property type="entry name" value="PP_kinase_middle_dom_sf"/>
</dbReference>
<gene>
    <name evidence="6" type="primary">ppk</name>
    <name evidence="13" type="ORF">FHS56_000407</name>
</gene>
<evidence type="ECO:0000259" key="12">
    <source>
        <dbReference type="Pfam" id="PF17941"/>
    </source>
</evidence>
<comment type="caution">
    <text evidence="13">The sequence shown here is derived from an EMBL/GenBank/DDBJ whole genome shotgun (WGS) entry which is preliminary data.</text>
</comment>
<dbReference type="HAMAP" id="MF_00347">
    <property type="entry name" value="Polyphosphate_kinase"/>
    <property type="match status" value="1"/>
</dbReference>
<feature type="binding site" evidence="6">
    <location>
        <position position="640"/>
    </location>
    <ligand>
        <name>ATP</name>
        <dbReference type="ChEBI" id="CHEBI:30616"/>
    </ligand>
</feature>
<dbReference type="InterPro" id="IPR003414">
    <property type="entry name" value="PP_kinase"/>
</dbReference>
<comment type="PTM">
    <text evidence="6 7">An intermediate of this reaction is the autophosphorylated ppk in which a phosphate is covalently linked to a histidine residue through a N-P bond.</text>
</comment>
<dbReference type="GO" id="GO:0046872">
    <property type="term" value="F:metal ion binding"/>
    <property type="evidence" value="ECO:0007669"/>
    <property type="project" value="UniProtKB-KW"/>
</dbReference>
<dbReference type="NCBIfam" id="NF003917">
    <property type="entry name" value="PRK05443.1-1"/>
    <property type="match status" value="1"/>
</dbReference>
<dbReference type="Pfam" id="PF13089">
    <property type="entry name" value="PP_kinase_N"/>
    <property type="match status" value="1"/>
</dbReference>
<dbReference type="CDD" id="cd09165">
    <property type="entry name" value="PLDc_PaPPK1_C1_like"/>
    <property type="match status" value="1"/>
</dbReference>
<name>A0A846MN84_9BACT</name>
<proteinExistence type="inferred from homology"/>
<feature type="domain" description="Polyphosphate kinase C-terminal" evidence="12">
    <location>
        <begin position="379"/>
        <end position="543"/>
    </location>
</feature>
<evidence type="ECO:0000256" key="1">
    <source>
        <dbReference type="ARBA" id="ARBA00022553"/>
    </source>
</evidence>
<feature type="domain" description="Polyphosphate kinase N-terminal" evidence="10">
    <location>
        <begin position="53"/>
        <end position="157"/>
    </location>
</feature>
<organism evidence="13 14">
    <name type="scientific">Thermonema lapsum</name>
    <dbReference type="NCBI Taxonomy" id="28195"/>
    <lineage>
        <taxon>Bacteria</taxon>
        <taxon>Pseudomonadati</taxon>
        <taxon>Bacteroidota</taxon>
        <taxon>Cytophagia</taxon>
        <taxon>Cytophagales</taxon>
        <taxon>Thermonemataceae</taxon>
        <taxon>Thermonema</taxon>
    </lineage>
</organism>
<dbReference type="PANTHER" id="PTHR30218:SF0">
    <property type="entry name" value="POLYPHOSPHATE KINASE"/>
    <property type="match status" value="1"/>
</dbReference>
<dbReference type="PIRSF" id="PIRSF015589">
    <property type="entry name" value="PP_kinase"/>
    <property type="match status" value="1"/>
</dbReference>
<dbReference type="NCBIfam" id="NF003921">
    <property type="entry name" value="PRK05443.2-2"/>
    <property type="match status" value="1"/>
</dbReference>
<comment type="catalytic activity">
    <reaction evidence="6 7">
        <text>[phosphate](n) + ATP = [phosphate](n+1) + ADP</text>
        <dbReference type="Rhea" id="RHEA:19573"/>
        <dbReference type="Rhea" id="RHEA-COMP:9859"/>
        <dbReference type="Rhea" id="RHEA-COMP:14280"/>
        <dbReference type="ChEBI" id="CHEBI:16838"/>
        <dbReference type="ChEBI" id="CHEBI:30616"/>
        <dbReference type="ChEBI" id="CHEBI:456216"/>
        <dbReference type="EC" id="2.7.4.1"/>
    </reaction>
</comment>
<evidence type="ECO:0000256" key="6">
    <source>
        <dbReference type="HAMAP-Rule" id="MF_00347"/>
    </source>
</evidence>
<feature type="region of interest" description="Disordered" evidence="8">
    <location>
        <begin position="1"/>
        <end position="37"/>
    </location>
</feature>
<keyword evidence="6" id="KW-0460">Magnesium</keyword>
<dbReference type="SUPFAM" id="SSF56024">
    <property type="entry name" value="Phospholipase D/nuclease"/>
    <property type="match status" value="2"/>
</dbReference>
<dbReference type="Proteomes" id="UP000537126">
    <property type="component" value="Unassembled WGS sequence"/>
</dbReference>
<evidence type="ECO:0000256" key="2">
    <source>
        <dbReference type="ARBA" id="ARBA00022679"/>
    </source>
</evidence>
<dbReference type="InterPro" id="IPR036832">
    <property type="entry name" value="PPK_N_dom_sf"/>
</dbReference>
<feature type="domain" description="Polyphosphate kinase C-terminal" evidence="11">
    <location>
        <begin position="551"/>
        <end position="715"/>
    </location>
</feature>
<dbReference type="NCBIfam" id="TIGR03705">
    <property type="entry name" value="poly_P_kin"/>
    <property type="match status" value="1"/>
</dbReference>
<feature type="binding site" evidence="6">
    <location>
        <position position="453"/>
    </location>
    <ligand>
        <name>Mg(2+)</name>
        <dbReference type="ChEBI" id="CHEBI:18420"/>
    </ligand>
</feature>
<evidence type="ECO:0000313" key="14">
    <source>
        <dbReference type="Proteomes" id="UP000537126"/>
    </source>
</evidence>
<keyword evidence="3 6" id="KW-0547">Nucleotide-binding</keyword>
<dbReference type="Pfam" id="PF13090">
    <property type="entry name" value="PP_kinase_C"/>
    <property type="match status" value="1"/>
</dbReference>
<dbReference type="Pfam" id="PF17941">
    <property type="entry name" value="PP_kinase_C_1"/>
    <property type="match status" value="1"/>
</dbReference>
<dbReference type="Gene3D" id="1.20.58.310">
    <property type="entry name" value="Polyphosphate kinase N-terminal domain"/>
    <property type="match status" value="1"/>
</dbReference>
<reference evidence="13 14" key="1">
    <citation type="submission" date="2020-03" db="EMBL/GenBank/DDBJ databases">
        <title>Genomic Encyclopedia of Type Strains, Phase IV (KMG-IV): sequencing the most valuable type-strain genomes for metagenomic binning, comparative biology and taxonomic classification.</title>
        <authorList>
            <person name="Goeker M."/>
        </authorList>
    </citation>
    <scope>NUCLEOTIDE SEQUENCE [LARGE SCALE GENOMIC DNA]</scope>
    <source>
        <strain evidence="13 14">DSM 5718</strain>
    </source>
</reference>
<dbReference type="InterPro" id="IPR025198">
    <property type="entry name" value="PPK_N_dom"/>
</dbReference>
<protein>
    <recommendedName>
        <fullName evidence="6 7">Polyphosphate kinase</fullName>
        <ecNumber evidence="6 7">2.7.4.1</ecNumber>
    </recommendedName>
    <alternativeName>
        <fullName evidence="6">ATP-polyphosphate phosphotransferase</fullName>
    </alternativeName>
    <alternativeName>
        <fullName evidence="6">Polyphosphoric acid kinase</fullName>
    </alternativeName>
</protein>
<evidence type="ECO:0000313" key="13">
    <source>
        <dbReference type="EMBL" id="NIK72921.1"/>
    </source>
</evidence>
<dbReference type="EC" id="2.7.4.1" evidence="6 7"/>
<dbReference type="SUPFAM" id="SSF140356">
    <property type="entry name" value="PPK N-terminal domain-like"/>
    <property type="match status" value="1"/>
</dbReference>
<evidence type="ECO:0000256" key="4">
    <source>
        <dbReference type="ARBA" id="ARBA00022777"/>
    </source>
</evidence>
<evidence type="ECO:0000256" key="5">
    <source>
        <dbReference type="ARBA" id="ARBA00022840"/>
    </source>
</evidence>
<evidence type="ECO:0000259" key="11">
    <source>
        <dbReference type="Pfam" id="PF13090"/>
    </source>
</evidence>
<sequence length="741" mass="86470">MVKLKESPQEKERRQETELDPKTSPEKGVFSANTHQPSYPDKRLSTIIDQSRYISRDLSWLKFNERVLDQCRSSRRNLFEKCKFLAISASNLDEFFTIRVGSLYNYLDYDKERLDYSGLRERPFRATLLSKAQEFVKEQYQVFAELKHQFKRNGFSIVSELDSLLETEQAEIRRYFERTLFPMLTPMVFDSFHAFPILRPQSLIFGVVTINPHSEKRAKKASFIQVPQNLPRFYVIERGTELLFIPIEEIIRKHIESLYRNVKILSVDVFRITRNGDFTLDESDDMEADFIEEVRQKLKTRRTGRVVRLEIQPGFSKWLVNILIHRWDIDHYNIFEINELLDLTALWEIIKHPEFKTKLPVSPAPVLPLGIHQHEREADIFELIRQKDILLHHPYNSFEWVLRLLEEAAEDPNVLSIKMTIYRLSRHSRVTEALLKAAENGKHVSALFELKARFDEENNIREAQRLQKAGCYIIYGIGGYKTHTKLLQIVRKENDEVRRYIHITSGNYNEDTARLYTDVGLLSANETYAQDVSEFFNAITGHSIPNTYRYLITSPHDMRQALIQLIRQEAENAKQGKPSGICIKINSLEDRIVIDELYAASQAGVPVKLIVRGICCLRPQRAGLSDNIAVRSIVGDYLEHSRLYYFHNAGEPLIYGGSADVMVRSFERRIESLFLIVDPLAKQQAIYILASCWRDNVNAYEMQEDGSYVKIKPKQGERLFNVHKEFYRVTEKAVTQAKLFD</sequence>
<dbReference type="RefSeq" id="WP_166918211.1">
    <property type="nucleotide sequence ID" value="NZ_JAASRN010000001.1"/>
</dbReference>
<dbReference type="Gene3D" id="3.30.1840.10">
    <property type="entry name" value="Polyphosphate kinase middle domain"/>
    <property type="match status" value="1"/>
</dbReference>